<dbReference type="SUPFAM" id="SSF53448">
    <property type="entry name" value="Nucleotide-diphospho-sugar transferases"/>
    <property type="match status" value="1"/>
</dbReference>
<evidence type="ECO:0000259" key="3">
    <source>
        <dbReference type="Pfam" id="PF00535"/>
    </source>
</evidence>
<accession>A0AAU7V7K3</accession>
<keyword evidence="4" id="KW-0328">Glycosyltransferase</keyword>
<keyword evidence="4" id="KW-0808">Transferase</keyword>
<dbReference type="EMBL" id="CP138335">
    <property type="protein sequence ID" value="XBW08441.1"/>
    <property type="molecule type" value="Genomic_DNA"/>
</dbReference>
<evidence type="ECO:0000313" key="4">
    <source>
        <dbReference type="EMBL" id="XBW08441.1"/>
    </source>
</evidence>
<feature type="transmembrane region" description="Helical" evidence="2">
    <location>
        <begin position="264"/>
        <end position="289"/>
    </location>
</feature>
<dbReference type="Gene3D" id="3.90.550.10">
    <property type="entry name" value="Spore Coat Polysaccharide Biosynthesis Protein SpsA, Chain A"/>
    <property type="match status" value="1"/>
</dbReference>
<dbReference type="GO" id="GO:0005886">
    <property type="term" value="C:plasma membrane"/>
    <property type="evidence" value="ECO:0007669"/>
    <property type="project" value="TreeGrafter"/>
</dbReference>
<comment type="similarity">
    <text evidence="1">Belongs to the glycosyltransferase 2 family.</text>
</comment>
<dbReference type="GO" id="GO:0016757">
    <property type="term" value="F:glycosyltransferase activity"/>
    <property type="evidence" value="ECO:0007669"/>
    <property type="project" value="UniProtKB-KW"/>
</dbReference>
<dbReference type="CDD" id="cd04187">
    <property type="entry name" value="DPM1_like_bac"/>
    <property type="match status" value="1"/>
</dbReference>
<dbReference type="AlphaFoldDB" id="A0AAU7V7K3"/>
<dbReference type="EC" id="2.4.-.-" evidence="4"/>
<name>A0AAU7V7K3_9ACTO</name>
<dbReference type="KEGG" id="sapp:SAC06_02480"/>
<dbReference type="RefSeq" id="WP_350258640.1">
    <property type="nucleotide sequence ID" value="NZ_CP138335.1"/>
</dbReference>
<feature type="transmembrane region" description="Helical" evidence="2">
    <location>
        <begin position="232"/>
        <end position="252"/>
    </location>
</feature>
<dbReference type="InterPro" id="IPR001173">
    <property type="entry name" value="Glyco_trans_2-like"/>
</dbReference>
<evidence type="ECO:0000256" key="1">
    <source>
        <dbReference type="ARBA" id="ARBA00006739"/>
    </source>
</evidence>
<evidence type="ECO:0000256" key="2">
    <source>
        <dbReference type="SAM" id="Phobius"/>
    </source>
</evidence>
<dbReference type="Pfam" id="PF00535">
    <property type="entry name" value="Glycos_transf_2"/>
    <property type="match status" value="1"/>
</dbReference>
<dbReference type="InterPro" id="IPR050256">
    <property type="entry name" value="Glycosyltransferase_2"/>
</dbReference>
<reference evidence="4" key="1">
    <citation type="submission" date="2023-11" db="EMBL/GenBank/DDBJ databases">
        <title>Scrofimicrobium hongkongense sp. nov., isolated from a patient with peritonitis.</title>
        <authorList>
            <person name="Lao H.Y."/>
            <person name="Wong A.Y.P."/>
            <person name="Ng T.L."/>
            <person name="Wong R.Y.L."/>
            <person name="Yau M.C.Y."/>
            <person name="Lam J.Y.W."/>
            <person name="Siu G.K.H."/>
        </authorList>
    </citation>
    <scope>NUCLEOTIDE SEQUENCE</scope>
    <source>
        <strain evidence="4">R131</strain>
    </source>
</reference>
<protein>
    <submittedName>
        <fullName evidence="4">Glycosyltransferase family 2 protein</fullName>
        <ecNumber evidence="4">2.4.-.-</ecNumber>
    </submittedName>
</protein>
<feature type="domain" description="Glycosyltransferase 2-like" evidence="3">
    <location>
        <begin position="5"/>
        <end position="167"/>
    </location>
</feature>
<gene>
    <name evidence="4" type="ORF">SAC06_02480</name>
</gene>
<keyword evidence="2" id="KW-0472">Membrane</keyword>
<keyword evidence="2" id="KW-1133">Transmembrane helix</keyword>
<dbReference type="PANTHER" id="PTHR48090:SF8">
    <property type="entry name" value="GLYCOSYLTRANSFERASE CSBB-RELATED"/>
    <property type="match status" value="1"/>
</dbReference>
<keyword evidence="2" id="KW-0812">Transmembrane</keyword>
<proteinExistence type="inferred from homology"/>
<sequence length="312" mass="34548">MVDLSVVVPCHNEAGQLLALKQALVSTMTEHLPELAFEVVLVDDGSTDGTAELIEQICAENPHFRGLSFSRNFGKESAMLAGLEASVGQYVVIMDADLQHPPELIPELYHQIVQNGVDQVIARRNRAGDSFWRSLVSKAYYRLVNSMVDVKLQDGEGDFRILSRRAVTALVSLRETNRFSKGLFSWIGFPTEVMEYQNVTRDGGTSSWSTKSLINYGIEGVVSFNSKPLRSVIYLGAIIFGLSLLYLVYLLGQYLVVGVTTPGYVTTIAVIIMFGGAQLFGLGIVGEYVGRLYQEVKSRPHYLVYRTFGQSE</sequence>
<dbReference type="InterPro" id="IPR029044">
    <property type="entry name" value="Nucleotide-diphossugar_trans"/>
</dbReference>
<dbReference type="PANTHER" id="PTHR48090">
    <property type="entry name" value="UNDECAPRENYL-PHOSPHATE 4-DEOXY-4-FORMAMIDO-L-ARABINOSE TRANSFERASE-RELATED"/>
    <property type="match status" value="1"/>
</dbReference>
<organism evidence="4">
    <name type="scientific">Scrofimicrobium appendicitidis</name>
    <dbReference type="NCBI Taxonomy" id="3079930"/>
    <lineage>
        <taxon>Bacteria</taxon>
        <taxon>Bacillati</taxon>
        <taxon>Actinomycetota</taxon>
        <taxon>Actinomycetes</taxon>
        <taxon>Actinomycetales</taxon>
        <taxon>Actinomycetaceae</taxon>
        <taxon>Scrofimicrobium</taxon>
    </lineage>
</organism>